<evidence type="ECO:0000259" key="5">
    <source>
        <dbReference type="PROSITE" id="PS51078"/>
    </source>
</evidence>
<reference evidence="6 7" key="1">
    <citation type="journal article" date="2015" name="Int. J. Syst. Evol. Microbiol.">
        <title>Aestuariivita atlantica sp. nov., isolated from deep sea sediment of the Atlantic Ocean.</title>
        <authorList>
            <person name="Li G."/>
            <person name="Lai Q."/>
            <person name="Du Y."/>
            <person name="Liu X."/>
            <person name="Sun F."/>
            <person name="Shao Z."/>
        </authorList>
    </citation>
    <scope>NUCLEOTIDE SEQUENCE [LARGE SCALE GENOMIC DNA]</scope>
    <source>
        <strain evidence="6 7">22II-S11-z3</strain>
    </source>
</reference>
<dbReference type="AlphaFoldDB" id="A0A0L1JT03"/>
<dbReference type="SMART" id="SM00346">
    <property type="entry name" value="HTH_ICLR"/>
    <property type="match status" value="1"/>
</dbReference>
<keyword evidence="7" id="KW-1185">Reference proteome</keyword>
<evidence type="ECO:0000313" key="6">
    <source>
        <dbReference type="EMBL" id="KNG94891.1"/>
    </source>
</evidence>
<dbReference type="Gene3D" id="3.30.450.40">
    <property type="match status" value="1"/>
</dbReference>
<dbReference type="EMBL" id="AQQZ01000002">
    <property type="protein sequence ID" value="KNG94891.1"/>
    <property type="molecule type" value="Genomic_DNA"/>
</dbReference>
<dbReference type="STRING" id="1317121.ATO11_05840"/>
<dbReference type="PROSITE" id="PS51078">
    <property type="entry name" value="ICLR_ED"/>
    <property type="match status" value="1"/>
</dbReference>
<dbReference type="SUPFAM" id="SSF46785">
    <property type="entry name" value="Winged helix' DNA-binding domain"/>
    <property type="match status" value="1"/>
</dbReference>
<dbReference type="Proteomes" id="UP000036938">
    <property type="component" value="Unassembled WGS sequence"/>
</dbReference>
<dbReference type="InterPro" id="IPR014757">
    <property type="entry name" value="Tscrpt_reg_IclR_C"/>
</dbReference>
<dbReference type="RefSeq" id="WP_050529883.1">
    <property type="nucleotide sequence ID" value="NZ_AQQZ01000002.1"/>
</dbReference>
<dbReference type="GO" id="GO:0003700">
    <property type="term" value="F:DNA-binding transcription factor activity"/>
    <property type="evidence" value="ECO:0007669"/>
    <property type="project" value="TreeGrafter"/>
</dbReference>
<sequence length="265" mass="28403">MRSLAKALSLLDHFSDLQPQIGLSAFRRLTGHDKATLHRHLQALTEAGLLEQDGDSRAYSLGPRIDRLAALRGKQGGGRVPVAATVDTLSRRIGEMVHLSQVRDDTLHTIHRADFGQHAMRVGLPADWPLPWGTSSSGKAVLAFSAPALTAARLDALDMRAAQKDNLRRELRRIADQGFARSCDTVEVGVSSCAIPVFGADGLARGACSIAFPTLRGTPDLLARAASLLAEAGPGLTHGMGGTVPDHVRQAWRRTTAPQPQRIRA</sequence>
<organism evidence="6 7">
    <name type="scientific">Pseudaestuariivita atlantica</name>
    <dbReference type="NCBI Taxonomy" id="1317121"/>
    <lineage>
        <taxon>Bacteria</taxon>
        <taxon>Pseudomonadati</taxon>
        <taxon>Pseudomonadota</taxon>
        <taxon>Alphaproteobacteria</taxon>
        <taxon>Rhodobacterales</taxon>
        <taxon>Paracoccaceae</taxon>
        <taxon>Pseudaestuariivita</taxon>
    </lineage>
</organism>
<evidence type="ECO:0000259" key="4">
    <source>
        <dbReference type="PROSITE" id="PS51077"/>
    </source>
</evidence>
<evidence type="ECO:0000313" key="7">
    <source>
        <dbReference type="Proteomes" id="UP000036938"/>
    </source>
</evidence>
<dbReference type="Gene3D" id="1.10.10.10">
    <property type="entry name" value="Winged helix-like DNA-binding domain superfamily/Winged helix DNA-binding domain"/>
    <property type="match status" value="1"/>
</dbReference>
<evidence type="ECO:0008006" key="8">
    <source>
        <dbReference type="Google" id="ProtNLM"/>
    </source>
</evidence>
<keyword evidence="3" id="KW-0804">Transcription</keyword>
<dbReference type="Pfam" id="PF09339">
    <property type="entry name" value="HTH_IclR"/>
    <property type="match status" value="1"/>
</dbReference>
<evidence type="ECO:0000256" key="2">
    <source>
        <dbReference type="ARBA" id="ARBA00023125"/>
    </source>
</evidence>
<comment type="caution">
    <text evidence="6">The sequence shown here is derived from an EMBL/GenBank/DDBJ whole genome shotgun (WGS) entry which is preliminary data.</text>
</comment>
<name>A0A0L1JT03_9RHOB</name>
<dbReference type="PANTHER" id="PTHR30136:SF24">
    <property type="entry name" value="HTH-TYPE TRANSCRIPTIONAL REPRESSOR ALLR"/>
    <property type="match status" value="1"/>
</dbReference>
<dbReference type="InterPro" id="IPR050707">
    <property type="entry name" value="HTH_MetabolicPath_Reg"/>
</dbReference>
<keyword evidence="2" id="KW-0238">DNA-binding</keyword>
<feature type="domain" description="IclR-ED" evidence="5">
    <location>
        <begin position="64"/>
        <end position="242"/>
    </location>
</feature>
<dbReference type="PANTHER" id="PTHR30136">
    <property type="entry name" value="HELIX-TURN-HELIX TRANSCRIPTIONAL REGULATOR, ICLR FAMILY"/>
    <property type="match status" value="1"/>
</dbReference>
<dbReference type="InterPro" id="IPR029016">
    <property type="entry name" value="GAF-like_dom_sf"/>
</dbReference>
<accession>A0A0L1JT03</accession>
<dbReference type="Pfam" id="PF01614">
    <property type="entry name" value="IclR_C"/>
    <property type="match status" value="1"/>
</dbReference>
<feature type="domain" description="HTH iclR-type" evidence="4">
    <location>
        <begin position="1"/>
        <end position="63"/>
    </location>
</feature>
<protein>
    <recommendedName>
        <fullName evidence="8">IclR family transcriptional regulator</fullName>
    </recommendedName>
</protein>
<proteinExistence type="predicted"/>
<evidence type="ECO:0000256" key="1">
    <source>
        <dbReference type="ARBA" id="ARBA00023015"/>
    </source>
</evidence>
<dbReference type="InterPro" id="IPR036390">
    <property type="entry name" value="WH_DNA-bd_sf"/>
</dbReference>
<gene>
    <name evidence="6" type="ORF">ATO11_05840</name>
</gene>
<dbReference type="OrthoDB" id="6811967at2"/>
<dbReference type="InterPro" id="IPR005471">
    <property type="entry name" value="Tscrpt_reg_IclR_N"/>
</dbReference>
<dbReference type="InterPro" id="IPR036388">
    <property type="entry name" value="WH-like_DNA-bd_sf"/>
</dbReference>
<dbReference type="PROSITE" id="PS51077">
    <property type="entry name" value="HTH_ICLR"/>
    <property type="match status" value="1"/>
</dbReference>
<keyword evidence="1" id="KW-0805">Transcription regulation</keyword>
<evidence type="ECO:0000256" key="3">
    <source>
        <dbReference type="ARBA" id="ARBA00023163"/>
    </source>
</evidence>
<dbReference type="GO" id="GO:0003677">
    <property type="term" value="F:DNA binding"/>
    <property type="evidence" value="ECO:0007669"/>
    <property type="project" value="UniProtKB-KW"/>
</dbReference>
<dbReference type="GO" id="GO:0045892">
    <property type="term" value="P:negative regulation of DNA-templated transcription"/>
    <property type="evidence" value="ECO:0007669"/>
    <property type="project" value="TreeGrafter"/>
</dbReference>
<dbReference type="SUPFAM" id="SSF55781">
    <property type="entry name" value="GAF domain-like"/>
    <property type="match status" value="1"/>
</dbReference>